<dbReference type="AlphaFoldDB" id="A0A8H4A4T0"/>
<comment type="caution">
    <text evidence="2">The sequence shown here is derived from an EMBL/GenBank/DDBJ whole genome shotgun (WGS) entry which is preliminary data.</text>
</comment>
<dbReference type="EMBL" id="WTPW01001703">
    <property type="protein sequence ID" value="KAF0420298.1"/>
    <property type="molecule type" value="Genomic_DNA"/>
</dbReference>
<reference evidence="2 3" key="1">
    <citation type="journal article" date="2019" name="Environ. Microbiol.">
        <title>At the nexus of three kingdoms: the genome of the mycorrhizal fungus Gigaspora margarita provides insights into plant, endobacterial and fungal interactions.</title>
        <authorList>
            <person name="Venice F."/>
            <person name="Ghignone S."/>
            <person name="Salvioli di Fossalunga A."/>
            <person name="Amselem J."/>
            <person name="Novero M."/>
            <person name="Xianan X."/>
            <person name="Sedzielewska Toro K."/>
            <person name="Morin E."/>
            <person name="Lipzen A."/>
            <person name="Grigoriev I.V."/>
            <person name="Henrissat B."/>
            <person name="Martin F.M."/>
            <person name="Bonfante P."/>
        </authorList>
    </citation>
    <scope>NUCLEOTIDE SEQUENCE [LARGE SCALE GENOMIC DNA]</scope>
    <source>
        <strain evidence="2 3">BEG34</strain>
    </source>
</reference>
<evidence type="ECO:0000256" key="1">
    <source>
        <dbReference type="SAM" id="MobiDB-lite"/>
    </source>
</evidence>
<dbReference type="Proteomes" id="UP000439903">
    <property type="component" value="Unassembled WGS sequence"/>
</dbReference>
<evidence type="ECO:0000313" key="3">
    <source>
        <dbReference type="Proteomes" id="UP000439903"/>
    </source>
</evidence>
<name>A0A8H4A4T0_GIGMA</name>
<organism evidence="2 3">
    <name type="scientific">Gigaspora margarita</name>
    <dbReference type="NCBI Taxonomy" id="4874"/>
    <lineage>
        <taxon>Eukaryota</taxon>
        <taxon>Fungi</taxon>
        <taxon>Fungi incertae sedis</taxon>
        <taxon>Mucoromycota</taxon>
        <taxon>Glomeromycotina</taxon>
        <taxon>Glomeromycetes</taxon>
        <taxon>Diversisporales</taxon>
        <taxon>Gigasporaceae</taxon>
        <taxon>Gigaspora</taxon>
    </lineage>
</organism>
<keyword evidence="3" id="KW-1185">Reference proteome</keyword>
<proteinExistence type="predicted"/>
<accession>A0A8H4A4T0</accession>
<sequence length="71" mass="8120">MASSSAPSSDPDIHEPTSEVETNDAARNYFGPMIETETQMFYPKLKSENPKLCQNSENKNLYILTWLCELY</sequence>
<feature type="region of interest" description="Disordered" evidence="1">
    <location>
        <begin position="1"/>
        <end position="26"/>
    </location>
</feature>
<gene>
    <name evidence="2" type="ORF">F8M41_007097</name>
</gene>
<protein>
    <submittedName>
        <fullName evidence="2">Uncharacterized protein</fullName>
    </submittedName>
</protein>
<evidence type="ECO:0000313" key="2">
    <source>
        <dbReference type="EMBL" id="KAF0420298.1"/>
    </source>
</evidence>
<feature type="compositionally biased region" description="Low complexity" evidence="1">
    <location>
        <begin position="1"/>
        <end position="10"/>
    </location>
</feature>